<keyword evidence="2" id="KW-1003">Cell membrane</keyword>
<proteinExistence type="predicted"/>
<feature type="domain" description="ABC3 transporter permease C-terminal" evidence="7">
    <location>
        <begin position="3"/>
        <end position="75"/>
    </location>
</feature>
<keyword evidence="3 6" id="KW-0812">Transmembrane</keyword>
<dbReference type="EMBL" id="AP017424">
    <property type="protein sequence ID" value="BAU87841.1"/>
    <property type="molecule type" value="Genomic_DNA"/>
</dbReference>
<dbReference type="GO" id="GO:0005886">
    <property type="term" value="C:plasma membrane"/>
    <property type="evidence" value="ECO:0007669"/>
    <property type="project" value="UniProtKB-SubCell"/>
</dbReference>
<evidence type="ECO:0000256" key="5">
    <source>
        <dbReference type="ARBA" id="ARBA00023136"/>
    </source>
</evidence>
<evidence type="ECO:0000313" key="8">
    <source>
        <dbReference type="EMBL" id="BAU87841.1"/>
    </source>
</evidence>
<dbReference type="Pfam" id="PF02687">
    <property type="entry name" value="FtsX"/>
    <property type="match status" value="1"/>
</dbReference>
<gene>
    <name evidence="8" type="ORF">SLA_6975</name>
</gene>
<protein>
    <recommendedName>
        <fullName evidence="7">ABC3 transporter permease C-terminal domain-containing protein</fullName>
    </recommendedName>
</protein>
<keyword evidence="9" id="KW-1185">Reference proteome</keyword>
<sequence length="82" mass="8215">MIRLEALTVAAFGTALGFASGVFGAWAVSSLANGSLPQYSFTLPWGTLLLTCALSLAAGVLAAALPARRAAHLSPLEAAAEA</sequence>
<evidence type="ECO:0000256" key="3">
    <source>
        <dbReference type="ARBA" id="ARBA00022692"/>
    </source>
</evidence>
<evidence type="ECO:0000256" key="6">
    <source>
        <dbReference type="SAM" id="Phobius"/>
    </source>
</evidence>
<evidence type="ECO:0000256" key="4">
    <source>
        <dbReference type="ARBA" id="ARBA00022989"/>
    </source>
</evidence>
<comment type="subcellular location">
    <subcellularLocation>
        <location evidence="1">Cell membrane</location>
        <topology evidence="1">Multi-pass membrane protein</topology>
    </subcellularLocation>
</comment>
<dbReference type="AlphaFoldDB" id="A0A160P963"/>
<dbReference type="KEGG" id="slau:SLA_6975"/>
<reference evidence="8 9" key="1">
    <citation type="journal article" date="2016" name="Genome Announc.">
        <title>Complete Genome Sequence of Thiostrepton-Producing Streptomyces laurentii ATCC 31255.</title>
        <authorList>
            <person name="Doi K."/>
            <person name="Fujino Y."/>
            <person name="Nagayoshi Y."/>
            <person name="Ohshima T."/>
            <person name="Ogata S."/>
        </authorList>
    </citation>
    <scope>NUCLEOTIDE SEQUENCE [LARGE SCALE GENOMIC DNA]</scope>
    <source>
        <strain evidence="8 9">ATCC 31255</strain>
    </source>
</reference>
<organism evidence="8 9">
    <name type="scientific">Streptomyces laurentii</name>
    <dbReference type="NCBI Taxonomy" id="39478"/>
    <lineage>
        <taxon>Bacteria</taxon>
        <taxon>Bacillati</taxon>
        <taxon>Actinomycetota</taxon>
        <taxon>Actinomycetes</taxon>
        <taxon>Kitasatosporales</taxon>
        <taxon>Streptomycetaceae</taxon>
        <taxon>Streptomyces</taxon>
    </lineage>
</organism>
<accession>A0A160P963</accession>
<evidence type="ECO:0000313" key="9">
    <source>
        <dbReference type="Proteomes" id="UP000217676"/>
    </source>
</evidence>
<keyword evidence="5 6" id="KW-0472">Membrane</keyword>
<evidence type="ECO:0000256" key="2">
    <source>
        <dbReference type="ARBA" id="ARBA00022475"/>
    </source>
</evidence>
<dbReference type="InterPro" id="IPR003838">
    <property type="entry name" value="ABC3_permease_C"/>
</dbReference>
<evidence type="ECO:0000259" key="7">
    <source>
        <dbReference type="Pfam" id="PF02687"/>
    </source>
</evidence>
<dbReference type="Proteomes" id="UP000217676">
    <property type="component" value="Chromosome"/>
</dbReference>
<name>A0A160P963_STRLU</name>
<evidence type="ECO:0000256" key="1">
    <source>
        <dbReference type="ARBA" id="ARBA00004651"/>
    </source>
</evidence>
<feature type="transmembrane region" description="Helical" evidence="6">
    <location>
        <begin position="48"/>
        <end position="67"/>
    </location>
</feature>
<keyword evidence="4 6" id="KW-1133">Transmembrane helix</keyword>